<organism evidence="1 2">
    <name type="scientific">Mycolicibacterium parafortuitum</name>
    <name type="common">Mycobacterium parafortuitum</name>
    <dbReference type="NCBI Taxonomy" id="39692"/>
    <lineage>
        <taxon>Bacteria</taxon>
        <taxon>Bacillati</taxon>
        <taxon>Actinomycetota</taxon>
        <taxon>Actinomycetes</taxon>
        <taxon>Mycobacteriales</taxon>
        <taxon>Mycobacteriaceae</taxon>
        <taxon>Mycolicibacterium</taxon>
    </lineage>
</organism>
<gene>
    <name evidence="1" type="ORF">OHX15_19595</name>
</gene>
<sequence length="277" mass="30830">MSEGHHVGTAENYDTITYEVTGHTATITLNRPQALNALSPHMITELRAAYDEAESDDDIWLMIVTGNGRAFCTGADVTEIPEDGKVIYERPYLSTYDQWEAPQEGTPPFRRMAKPVLAAINGICCGAGLDWVTTGDIVIASDRATFFDPHVSIGLVAAREMVRLARALPRSVALRMALTGKHERMNAQRAYELGMITEVVEHERLLERAHEIADLVNSNAPLAVRGTRLAIHKTLDLPLLEGEILAETFRERVVRTEDAQEGPLAFREKRAPNWQCR</sequence>
<name>A0ACC6MKT5_MYCPF</name>
<evidence type="ECO:0000313" key="2">
    <source>
        <dbReference type="Proteomes" id="UP001289645"/>
    </source>
</evidence>
<keyword evidence="2" id="KW-1185">Reference proteome</keyword>
<dbReference type="EMBL" id="JAOXLN010000021">
    <property type="protein sequence ID" value="MDZ5087600.1"/>
    <property type="molecule type" value="Genomic_DNA"/>
</dbReference>
<protein>
    <submittedName>
        <fullName evidence="1">Enoyl-CoA hydratase/isomerase family protein</fullName>
    </submittedName>
</protein>
<accession>A0ACC6MKT5</accession>
<comment type="caution">
    <text evidence="1">The sequence shown here is derived from an EMBL/GenBank/DDBJ whole genome shotgun (WGS) entry which is preliminary data.</text>
</comment>
<proteinExistence type="predicted"/>
<dbReference type="Proteomes" id="UP001289645">
    <property type="component" value="Unassembled WGS sequence"/>
</dbReference>
<evidence type="ECO:0000313" key="1">
    <source>
        <dbReference type="EMBL" id="MDZ5087600.1"/>
    </source>
</evidence>
<reference evidence="1 2" key="1">
    <citation type="journal article" date="2021" name="Chemosphere">
        <title>Bioballs carrying a syntrophic Rhodococcus and Mycolicibacterium consortium for simultaneous sorption and biodegradation of fuel oil in contaminated freshwater.</title>
        <authorList>
            <person name="Naloka K."/>
            <person name="Polrit D."/>
            <person name="Muangchinda C."/>
            <person name="Thoetkiattikul H."/>
            <person name="Pinyakong O."/>
        </authorList>
    </citation>
    <scope>NUCLEOTIDE SEQUENCE [LARGE SCALE GENOMIC DNA]</scope>
    <source>
        <strain evidence="1 2">J101</strain>
    </source>
</reference>